<name>A0ABQ9VE79_SAGOE</name>
<feature type="non-terminal residue" evidence="2">
    <location>
        <position position="102"/>
    </location>
</feature>
<protein>
    <submittedName>
        <fullName evidence="2">Uncharacterized protein</fullName>
    </submittedName>
</protein>
<reference evidence="2 3" key="1">
    <citation type="submission" date="2023-05" db="EMBL/GenBank/DDBJ databases">
        <title>B98-5 Cell Line De Novo Hybrid Assembly: An Optical Mapping Approach.</title>
        <authorList>
            <person name="Kananen K."/>
            <person name="Auerbach J.A."/>
            <person name="Kautto E."/>
            <person name="Blachly J.S."/>
        </authorList>
    </citation>
    <scope>NUCLEOTIDE SEQUENCE [LARGE SCALE GENOMIC DNA]</scope>
    <source>
        <strain evidence="2">B95-8</strain>
        <tissue evidence="2">Cell line</tissue>
    </source>
</reference>
<evidence type="ECO:0000313" key="2">
    <source>
        <dbReference type="EMBL" id="KAK2107688.1"/>
    </source>
</evidence>
<accession>A0ABQ9VE79</accession>
<proteinExistence type="predicted"/>
<organism evidence="2 3">
    <name type="scientific">Saguinus oedipus</name>
    <name type="common">Cotton-top tamarin</name>
    <name type="synonym">Oedipomidas oedipus</name>
    <dbReference type="NCBI Taxonomy" id="9490"/>
    <lineage>
        <taxon>Eukaryota</taxon>
        <taxon>Metazoa</taxon>
        <taxon>Chordata</taxon>
        <taxon>Craniata</taxon>
        <taxon>Vertebrata</taxon>
        <taxon>Euteleostomi</taxon>
        <taxon>Mammalia</taxon>
        <taxon>Eutheria</taxon>
        <taxon>Euarchontoglires</taxon>
        <taxon>Primates</taxon>
        <taxon>Haplorrhini</taxon>
        <taxon>Platyrrhini</taxon>
        <taxon>Cebidae</taxon>
        <taxon>Callitrichinae</taxon>
        <taxon>Saguinus</taxon>
    </lineage>
</organism>
<evidence type="ECO:0000256" key="1">
    <source>
        <dbReference type="SAM" id="MobiDB-lite"/>
    </source>
</evidence>
<dbReference type="Proteomes" id="UP001266305">
    <property type="component" value="Unassembled WGS sequence"/>
</dbReference>
<feature type="compositionally biased region" description="Basic and acidic residues" evidence="1">
    <location>
        <begin position="25"/>
        <end position="39"/>
    </location>
</feature>
<sequence>MATEPGGTPRGRGPPPLPDGPRAGGDGKREEGGAGEGRRGGARALPRVLVPPHVLASRPGALARPGGARCLPGYSARPASPPVLRRGREIRVSPKMVALGSG</sequence>
<gene>
    <name evidence="2" type="ORF">P7K49_012853</name>
</gene>
<evidence type="ECO:0000313" key="3">
    <source>
        <dbReference type="Proteomes" id="UP001266305"/>
    </source>
</evidence>
<keyword evidence="3" id="KW-1185">Reference proteome</keyword>
<dbReference type="EMBL" id="JASSZA010000006">
    <property type="protein sequence ID" value="KAK2107688.1"/>
    <property type="molecule type" value="Genomic_DNA"/>
</dbReference>
<feature type="region of interest" description="Disordered" evidence="1">
    <location>
        <begin position="1"/>
        <end position="46"/>
    </location>
</feature>
<comment type="caution">
    <text evidence="2">The sequence shown here is derived from an EMBL/GenBank/DDBJ whole genome shotgun (WGS) entry which is preliminary data.</text>
</comment>